<dbReference type="Gene3D" id="3.30.420.10">
    <property type="entry name" value="Ribonuclease H-like superfamily/Ribonuclease H"/>
    <property type="match status" value="1"/>
</dbReference>
<dbReference type="Proteomes" id="UP001148838">
    <property type="component" value="Unassembled WGS sequence"/>
</dbReference>
<dbReference type="SUPFAM" id="SSF53098">
    <property type="entry name" value="Ribonuclease H-like"/>
    <property type="match status" value="1"/>
</dbReference>
<dbReference type="InterPro" id="IPR036397">
    <property type="entry name" value="RNaseH_sf"/>
</dbReference>
<comment type="caution">
    <text evidence="3">The sequence shown here is derived from an EMBL/GenBank/DDBJ whole genome shotgun (WGS) entry which is preliminary data.</text>
</comment>
<dbReference type="PANTHER" id="PTHR19446">
    <property type="entry name" value="REVERSE TRANSCRIPTASES"/>
    <property type="match status" value="1"/>
</dbReference>
<dbReference type="InterPro" id="IPR000477">
    <property type="entry name" value="RT_dom"/>
</dbReference>
<dbReference type="Pfam" id="PF00078">
    <property type="entry name" value="RVT_1"/>
    <property type="match status" value="1"/>
</dbReference>
<reference evidence="3 4" key="1">
    <citation type="journal article" date="2022" name="Allergy">
        <title>Genome assembly and annotation of Periplaneta americana reveal a comprehensive cockroach allergen profile.</title>
        <authorList>
            <person name="Wang L."/>
            <person name="Xiong Q."/>
            <person name="Saelim N."/>
            <person name="Wang L."/>
            <person name="Nong W."/>
            <person name="Wan A.T."/>
            <person name="Shi M."/>
            <person name="Liu X."/>
            <person name="Cao Q."/>
            <person name="Hui J.H.L."/>
            <person name="Sookrung N."/>
            <person name="Leung T.F."/>
            <person name="Tungtrongchitr A."/>
            <person name="Tsui S.K.W."/>
        </authorList>
    </citation>
    <scope>NUCLEOTIDE SEQUENCE [LARGE SCALE GENOMIC DNA]</scope>
    <source>
        <strain evidence="3">PWHHKU_190912</strain>
    </source>
</reference>
<feature type="domain" description="RNase H type-1" evidence="2">
    <location>
        <begin position="212"/>
        <end position="345"/>
    </location>
</feature>
<proteinExistence type="predicted"/>
<dbReference type="InterPro" id="IPR002156">
    <property type="entry name" value="RNaseH_domain"/>
</dbReference>
<dbReference type="EMBL" id="JAJSOF020000019">
    <property type="protein sequence ID" value="KAJ4437759.1"/>
    <property type="molecule type" value="Genomic_DNA"/>
</dbReference>
<dbReference type="Pfam" id="PF00075">
    <property type="entry name" value="RNase_H"/>
    <property type="match status" value="1"/>
</dbReference>
<organism evidence="3 4">
    <name type="scientific">Periplaneta americana</name>
    <name type="common">American cockroach</name>
    <name type="synonym">Blatta americana</name>
    <dbReference type="NCBI Taxonomy" id="6978"/>
    <lineage>
        <taxon>Eukaryota</taxon>
        <taxon>Metazoa</taxon>
        <taxon>Ecdysozoa</taxon>
        <taxon>Arthropoda</taxon>
        <taxon>Hexapoda</taxon>
        <taxon>Insecta</taxon>
        <taxon>Pterygota</taxon>
        <taxon>Neoptera</taxon>
        <taxon>Polyneoptera</taxon>
        <taxon>Dictyoptera</taxon>
        <taxon>Blattodea</taxon>
        <taxon>Blattoidea</taxon>
        <taxon>Blattidae</taxon>
        <taxon>Blattinae</taxon>
        <taxon>Periplaneta</taxon>
    </lineage>
</organism>
<name>A0ABQ8SU92_PERAM</name>
<evidence type="ECO:0000313" key="3">
    <source>
        <dbReference type="EMBL" id="KAJ4437759.1"/>
    </source>
</evidence>
<dbReference type="CDD" id="cd01650">
    <property type="entry name" value="RT_nLTR_like"/>
    <property type="match status" value="1"/>
</dbReference>
<evidence type="ECO:0000259" key="2">
    <source>
        <dbReference type="PROSITE" id="PS50879"/>
    </source>
</evidence>
<gene>
    <name evidence="3" type="ORF">ANN_13697</name>
</gene>
<keyword evidence="4" id="KW-1185">Reference proteome</keyword>
<protein>
    <recommendedName>
        <fullName evidence="5">RNase H type-1 domain-containing protein</fullName>
    </recommendedName>
</protein>
<evidence type="ECO:0000313" key="4">
    <source>
        <dbReference type="Proteomes" id="UP001148838"/>
    </source>
</evidence>
<dbReference type="InterPro" id="IPR012337">
    <property type="entry name" value="RNaseH-like_sf"/>
</dbReference>
<dbReference type="CDD" id="cd09276">
    <property type="entry name" value="Rnase_HI_RT_non_LTR"/>
    <property type="match status" value="1"/>
</dbReference>
<sequence>MLKGNQYGFTPQKSTEDAVLHVVNWANQTLRRRQFGLLISLDISGAFDNAWWPKIMSQLKKKSCPRNLYNLVKNYFSNRKVQLTIGTTTLMKDINKGCPQGSCCSPGLWNILYDDLLQMDLPNDCQLIAYADDALVLIAADNINCIENKANETLTSISNWGKYNKLQFNPLKTKALLITRKRNYDLPHIQMDMKDIDIVETLLYLGVTLDRHRHEYNIYTDGSRLQKENDVTLVGCAFVTYYNTTEVHSATFRLAPMCSVFQAELFAILQAVKWSITNGIDSCIHSDSQSALQTIDDKYNLHSIAVEIRSLILKFEGRICLMWVRGHTGTEGNERADTLAKQAASTNSEYKYSTCPISYIKQKIKHTTTLKFFARSDYGYTLQGVVQKRSCTSDFIDNVMNSCPARNSNTCKPMFIFSSTPSCRRVFHIRIIEKKYVVLKCTQPLLKDTLSARDNTILLTTLAQTSFPHDRSNSTDWRVSSSYSATLAAGTLIFTQSKAAAERSGRTTNALYFQNHSSEKSPSLTNVSQSDGN</sequence>
<evidence type="ECO:0008006" key="5">
    <source>
        <dbReference type="Google" id="ProtNLM"/>
    </source>
</evidence>
<dbReference type="PROSITE" id="PS50878">
    <property type="entry name" value="RT_POL"/>
    <property type="match status" value="1"/>
</dbReference>
<dbReference type="InterPro" id="IPR043502">
    <property type="entry name" value="DNA/RNA_pol_sf"/>
</dbReference>
<accession>A0ABQ8SU92</accession>
<dbReference type="SUPFAM" id="SSF56672">
    <property type="entry name" value="DNA/RNA polymerases"/>
    <property type="match status" value="1"/>
</dbReference>
<feature type="domain" description="Reverse transcriptase" evidence="1">
    <location>
        <begin position="1"/>
        <end position="209"/>
    </location>
</feature>
<dbReference type="PROSITE" id="PS50879">
    <property type="entry name" value="RNASE_H_1"/>
    <property type="match status" value="1"/>
</dbReference>
<evidence type="ECO:0000259" key="1">
    <source>
        <dbReference type="PROSITE" id="PS50878"/>
    </source>
</evidence>